<keyword evidence="3" id="KW-1185">Reference proteome</keyword>
<reference evidence="2" key="1">
    <citation type="journal article" date="2020" name="Stud. Mycol.">
        <title>101 Dothideomycetes genomes: a test case for predicting lifestyles and emergence of pathogens.</title>
        <authorList>
            <person name="Haridas S."/>
            <person name="Albert R."/>
            <person name="Binder M."/>
            <person name="Bloem J."/>
            <person name="Labutti K."/>
            <person name="Salamov A."/>
            <person name="Andreopoulos B."/>
            <person name="Baker S."/>
            <person name="Barry K."/>
            <person name="Bills G."/>
            <person name="Bluhm B."/>
            <person name="Cannon C."/>
            <person name="Castanera R."/>
            <person name="Culley D."/>
            <person name="Daum C."/>
            <person name="Ezra D."/>
            <person name="Gonzalez J."/>
            <person name="Henrissat B."/>
            <person name="Kuo A."/>
            <person name="Liang C."/>
            <person name="Lipzen A."/>
            <person name="Lutzoni F."/>
            <person name="Magnuson J."/>
            <person name="Mondo S."/>
            <person name="Nolan M."/>
            <person name="Ohm R."/>
            <person name="Pangilinan J."/>
            <person name="Park H.-J."/>
            <person name="Ramirez L."/>
            <person name="Alfaro M."/>
            <person name="Sun H."/>
            <person name="Tritt A."/>
            <person name="Yoshinaga Y."/>
            <person name="Zwiers L.-H."/>
            <person name="Turgeon B."/>
            <person name="Goodwin S."/>
            <person name="Spatafora J."/>
            <person name="Crous P."/>
            <person name="Grigoriev I."/>
        </authorList>
    </citation>
    <scope>NUCLEOTIDE SEQUENCE</scope>
    <source>
        <strain evidence="2">CBS 175.79</strain>
    </source>
</reference>
<feature type="compositionally biased region" description="Basic and acidic residues" evidence="1">
    <location>
        <begin position="82"/>
        <end position="101"/>
    </location>
</feature>
<proteinExistence type="predicted"/>
<feature type="compositionally biased region" description="Basic residues" evidence="1">
    <location>
        <begin position="102"/>
        <end position="116"/>
    </location>
</feature>
<dbReference type="EMBL" id="ML978066">
    <property type="protein sequence ID" value="KAF2021993.1"/>
    <property type="molecule type" value="Genomic_DNA"/>
</dbReference>
<dbReference type="OrthoDB" id="3796623at2759"/>
<feature type="region of interest" description="Disordered" evidence="1">
    <location>
        <begin position="77"/>
        <end position="132"/>
    </location>
</feature>
<sequence>MPYVRYNHTHERERERPLYDDSLFNRTLVRQNSKRQRLDMYDDDEFDDYPYNNIPNTTSRALTIRAPNQIEKYNIWSPSKHAHNDSHRRYDSDNDYEDLHEHNHRHRYKYTSHKYRSSSPARDSDDDDERNREREFRLKVKATFSRPSLSRSNSSKMMHWPGELFRTKEKWVGVDWQRKERSRVMGDDFWDEPRFEEKTEQFRRIKRTKTDEWRPLKGSRW</sequence>
<accession>A0A6A5Y9U6</accession>
<dbReference type="Proteomes" id="UP000799778">
    <property type="component" value="Unassembled WGS sequence"/>
</dbReference>
<evidence type="ECO:0000256" key="1">
    <source>
        <dbReference type="SAM" id="MobiDB-lite"/>
    </source>
</evidence>
<dbReference type="GeneID" id="54281034"/>
<name>A0A6A5Y9U6_9PLEO</name>
<dbReference type="RefSeq" id="XP_033390332.1">
    <property type="nucleotide sequence ID" value="XM_033523637.1"/>
</dbReference>
<dbReference type="AlphaFoldDB" id="A0A6A5Y9U6"/>
<evidence type="ECO:0000313" key="2">
    <source>
        <dbReference type="EMBL" id="KAF2021993.1"/>
    </source>
</evidence>
<evidence type="ECO:0000313" key="3">
    <source>
        <dbReference type="Proteomes" id="UP000799778"/>
    </source>
</evidence>
<gene>
    <name evidence="2" type="ORF">BU24DRAFT_35027</name>
</gene>
<protein>
    <submittedName>
        <fullName evidence="2">Uncharacterized protein</fullName>
    </submittedName>
</protein>
<organism evidence="2 3">
    <name type="scientific">Aaosphaeria arxii CBS 175.79</name>
    <dbReference type="NCBI Taxonomy" id="1450172"/>
    <lineage>
        <taxon>Eukaryota</taxon>
        <taxon>Fungi</taxon>
        <taxon>Dikarya</taxon>
        <taxon>Ascomycota</taxon>
        <taxon>Pezizomycotina</taxon>
        <taxon>Dothideomycetes</taxon>
        <taxon>Pleosporomycetidae</taxon>
        <taxon>Pleosporales</taxon>
        <taxon>Pleosporales incertae sedis</taxon>
        <taxon>Aaosphaeria</taxon>
    </lineage>
</organism>